<keyword evidence="3" id="KW-0285">Flavoprotein</keyword>
<dbReference type="Gene3D" id="2.40.110.10">
    <property type="entry name" value="Butyryl-CoA Dehydrogenase, subunit A, domain 2"/>
    <property type="match status" value="1"/>
</dbReference>
<dbReference type="SUPFAM" id="SSF47203">
    <property type="entry name" value="Acyl-CoA dehydrogenase C-terminal domain-like"/>
    <property type="match status" value="1"/>
</dbReference>
<dbReference type="PANTHER" id="PTHR43884:SF12">
    <property type="entry name" value="ISOVALERYL-COA DEHYDROGENASE, MITOCHONDRIAL-RELATED"/>
    <property type="match status" value="1"/>
</dbReference>
<dbReference type="OrthoDB" id="10016597at2759"/>
<keyword evidence="4" id="KW-0274">FAD</keyword>
<dbReference type="GO" id="GO:0033539">
    <property type="term" value="P:fatty acid beta-oxidation using acyl-CoA dehydrogenase"/>
    <property type="evidence" value="ECO:0007669"/>
    <property type="project" value="TreeGrafter"/>
</dbReference>
<dbReference type="AlphaFoldDB" id="A0A9W8TBA3"/>
<gene>
    <name evidence="7" type="ORF">N0V84_011383</name>
</gene>
<reference evidence="7" key="1">
    <citation type="submission" date="2022-10" db="EMBL/GenBank/DDBJ databases">
        <title>Tapping the CABI collections for fungal endophytes: first genome assemblies for Collariella, Neodidymelliopsis, Ascochyta clinopodiicola, Didymella pomorum, Didymosphaeria variabile, Neocosmospora piperis and Neocucurbitaria cava.</title>
        <authorList>
            <person name="Hill R."/>
        </authorList>
    </citation>
    <scope>NUCLEOTIDE SEQUENCE</scope>
    <source>
        <strain evidence="7">IMI 366586</strain>
    </source>
</reference>
<dbReference type="Pfam" id="PF00441">
    <property type="entry name" value="Acyl-CoA_dh_1"/>
    <property type="match status" value="1"/>
</dbReference>
<dbReference type="PANTHER" id="PTHR43884">
    <property type="entry name" value="ACYL-COA DEHYDROGENASE"/>
    <property type="match status" value="1"/>
</dbReference>
<organism evidence="7 8">
    <name type="scientific">Fusarium piperis</name>
    <dbReference type="NCBI Taxonomy" id="1435070"/>
    <lineage>
        <taxon>Eukaryota</taxon>
        <taxon>Fungi</taxon>
        <taxon>Dikarya</taxon>
        <taxon>Ascomycota</taxon>
        <taxon>Pezizomycotina</taxon>
        <taxon>Sordariomycetes</taxon>
        <taxon>Hypocreomycetidae</taxon>
        <taxon>Hypocreales</taxon>
        <taxon>Nectriaceae</taxon>
        <taxon>Fusarium</taxon>
        <taxon>Fusarium solani species complex</taxon>
    </lineage>
</organism>
<name>A0A9W8TBA3_9HYPO</name>
<comment type="cofactor">
    <cofactor evidence="1">
        <name>FAD</name>
        <dbReference type="ChEBI" id="CHEBI:57692"/>
    </cofactor>
</comment>
<evidence type="ECO:0000256" key="3">
    <source>
        <dbReference type="ARBA" id="ARBA00022630"/>
    </source>
</evidence>
<dbReference type="InterPro" id="IPR036250">
    <property type="entry name" value="AcylCo_DH-like_C"/>
</dbReference>
<dbReference type="GO" id="GO:0050660">
    <property type="term" value="F:flavin adenine dinucleotide binding"/>
    <property type="evidence" value="ECO:0007669"/>
    <property type="project" value="InterPro"/>
</dbReference>
<evidence type="ECO:0000256" key="2">
    <source>
        <dbReference type="ARBA" id="ARBA00009347"/>
    </source>
</evidence>
<protein>
    <recommendedName>
        <fullName evidence="9">Acyl-CoA dehydrogenase</fullName>
    </recommendedName>
</protein>
<dbReference type="SUPFAM" id="SSF56645">
    <property type="entry name" value="Acyl-CoA dehydrogenase NM domain-like"/>
    <property type="match status" value="1"/>
</dbReference>
<evidence type="ECO:0000256" key="1">
    <source>
        <dbReference type="ARBA" id="ARBA00001974"/>
    </source>
</evidence>
<accession>A0A9W8TBA3</accession>
<dbReference type="InterPro" id="IPR013786">
    <property type="entry name" value="AcylCoA_DH/ox_N"/>
</dbReference>
<dbReference type="InterPro" id="IPR037069">
    <property type="entry name" value="AcylCoA_DH/ox_N_sf"/>
</dbReference>
<dbReference type="InterPro" id="IPR009100">
    <property type="entry name" value="AcylCoA_DH/oxidase_NM_dom_sf"/>
</dbReference>
<feature type="domain" description="Acyl-CoA dehydrogenase/oxidase N-terminal" evidence="6">
    <location>
        <begin position="9"/>
        <end position="123"/>
    </location>
</feature>
<dbReference type="InterPro" id="IPR046373">
    <property type="entry name" value="Acyl-CoA_Oxase/DH_mid-dom_sf"/>
</dbReference>
<dbReference type="Gene3D" id="1.20.140.10">
    <property type="entry name" value="Butyryl-CoA Dehydrogenase, subunit A, domain 3"/>
    <property type="match status" value="1"/>
</dbReference>
<dbReference type="Proteomes" id="UP001140502">
    <property type="component" value="Unassembled WGS sequence"/>
</dbReference>
<evidence type="ECO:0000313" key="8">
    <source>
        <dbReference type="Proteomes" id="UP001140502"/>
    </source>
</evidence>
<evidence type="ECO:0008006" key="9">
    <source>
        <dbReference type="Google" id="ProtNLM"/>
    </source>
</evidence>
<dbReference type="EMBL" id="JAPEUR010000420">
    <property type="protein sequence ID" value="KAJ4309663.1"/>
    <property type="molecule type" value="Genomic_DNA"/>
</dbReference>
<dbReference type="Gene3D" id="1.10.540.10">
    <property type="entry name" value="Acyl-CoA dehydrogenase/oxidase, N-terminal domain"/>
    <property type="match status" value="1"/>
</dbReference>
<keyword evidence="8" id="KW-1185">Reference proteome</keyword>
<evidence type="ECO:0000259" key="6">
    <source>
        <dbReference type="Pfam" id="PF02771"/>
    </source>
</evidence>
<sequence>MPINFHLSDNEASIRAAAAGFAENILKPARTQYLAHTAHHERFQATKSAYEAGVASGLIKGQIAPTLGGAGGSLVEAAIMVEECYSVEPSAALTIFATGLGLTPLNVLQKPETKEFLEPFLSGTGAPLASLVFSEPGGVANWLEKGGKGLNTTARKEGDEWVLNGEKIWATNSAGWDFKGADLGCVVCRDVTNPPAADADPKDSIMVLIVTRGDLDRNGPDAFQVIRQVETMGHTSVSGPHIKYTNVRVPAKNVLCAPGEGAPVVLGSFDASAVLVGAMGVGLMRAAFDAALNFAKTHDCRGAVPLLERQAVADILSGIKMETEACRALTWKAAHALENGPGDYNARREIALAAKIYCSDASVKAVTAAINAVGVTAYDKSQPFADLLNNAMVLPIFDGGNVGIRRRHMQELMLQPTYDAWASTFGSSK</sequence>
<dbReference type="Pfam" id="PF02771">
    <property type="entry name" value="Acyl-CoA_dh_N"/>
    <property type="match status" value="1"/>
</dbReference>
<evidence type="ECO:0000313" key="7">
    <source>
        <dbReference type="EMBL" id="KAJ4309663.1"/>
    </source>
</evidence>
<dbReference type="InterPro" id="IPR009075">
    <property type="entry name" value="AcylCo_DH/oxidase_C"/>
</dbReference>
<feature type="domain" description="Acyl-CoA dehydrogenase/oxidase C-terminal" evidence="5">
    <location>
        <begin position="259"/>
        <end position="409"/>
    </location>
</feature>
<dbReference type="CDD" id="cd00567">
    <property type="entry name" value="ACAD"/>
    <property type="match status" value="1"/>
</dbReference>
<evidence type="ECO:0000259" key="5">
    <source>
        <dbReference type="Pfam" id="PF00441"/>
    </source>
</evidence>
<dbReference type="GO" id="GO:0046359">
    <property type="term" value="P:butyrate catabolic process"/>
    <property type="evidence" value="ECO:0007669"/>
    <property type="project" value="TreeGrafter"/>
</dbReference>
<evidence type="ECO:0000256" key="4">
    <source>
        <dbReference type="ARBA" id="ARBA00022827"/>
    </source>
</evidence>
<comment type="caution">
    <text evidence="7">The sequence shown here is derived from an EMBL/GenBank/DDBJ whole genome shotgun (WGS) entry which is preliminary data.</text>
</comment>
<comment type="similarity">
    <text evidence="2">Belongs to the acyl-CoA dehydrogenase family.</text>
</comment>
<proteinExistence type="inferred from homology"/>
<dbReference type="GO" id="GO:0003995">
    <property type="term" value="F:acyl-CoA dehydrogenase activity"/>
    <property type="evidence" value="ECO:0007669"/>
    <property type="project" value="TreeGrafter"/>
</dbReference>